<evidence type="ECO:0000313" key="9">
    <source>
        <dbReference type="EMBL" id="TNJ27281.1"/>
    </source>
</evidence>
<dbReference type="GO" id="GO:0005759">
    <property type="term" value="C:mitochondrial matrix"/>
    <property type="evidence" value="ECO:0007669"/>
    <property type="project" value="UniProtKB-SubCell"/>
</dbReference>
<dbReference type="FunFam" id="3.90.1010.10:FF:000005">
    <property type="entry name" value="Iron-sulfur cluster assembly protein"/>
    <property type="match status" value="1"/>
</dbReference>
<organism evidence="9 10">
    <name type="scientific">Giardia muris</name>
    <dbReference type="NCBI Taxonomy" id="5742"/>
    <lineage>
        <taxon>Eukaryota</taxon>
        <taxon>Metamonada</taxon>
        <taxon>Diplomonadida</taxon>
        <taxon>Hexamitidae</taxon>
        <taxon>Giardiinae</taxon>
        <taxon>Giardia</taxon>
    </lineage>
</organism>
<keyword evidence="5 6" id="KW-0411">Iron-sulfur</keyword>
<feature type="region of interest" description="Disordered" evidence="7">
    <location>
        <begin position="160"/>
        <end position="186"/>
    </location>
</feature>
<dbReference type="Gene3D" id="3.90.1010.10">
    <property type="match status" value="1"/>
</dbReference>
<dbReference type="GO" id="GO:0016226">
    <property type="term" value="P:iron-sulfur cluster assembly"/>
    <property type="evidence" value="ECO:0007669"/>
    <property type="project" value="UniProtKB-UniRule"/>
</dbReference>
<dbReference type="PANTHER" id="PTHR10093">
    <property type="entry name" value="IRON-SULFUR CLUSTER ASSEMBLY ENZYME NIFU HOMOLOG"/>
    <property type="match status" value="1"/>
</dbReference>
<dbReference type="InterPro" id="IPR011339">
    <property type="entry name" value="ISCU"/>
</dbReference>
<comment type="caution">
    <text evidence="9">The sequence shown here is derived from an EMBL/GenBank/DDBJ whole genome shotgun (WGS) entry which is preliminary data.</text>
</comment>
<evidence type="ECO:0000256" key="6">
    <source>
        <dbReference type="RuleBase" id="RU362089"/>
    </source>
</evidence>
<evidence type="ECO:0000313" key="10">
    <source>
        <dbReference type="Proteomes" id="UP000315496"/>
    </source>
</evidence>
<keyword evidence="6" id="KW-0001">2Fe-2S</keyword>
<feature type="domain" description="NIF system FeS cluster assembly NifU N-terminal" evidence="8">
    <location>
        <begin position="38"/>
        <end position="162"/>
    </location>
</feature>
<dbReference type="Proteomes" id="UP000315496">
    <property type="component" value="Chromosome 4"/>
</dbReference>
<evidence type="ECO:0000256" key="7">
    <source>
        <dbReference type="SAM" id="MobiDB-lite"/>
    </source>
</evidence>
<keyword evidence="6" id="KW-0496">Mitochondrion</keyword>
<keyword evidence="4 6" id="KW-0408">Iron</keyword>
<comment type="subcellular location">
    <subcellularLocation>
        <location evidence="6">Mitochondrion matrix</location>
    </subcellularLocation>
</comment>
<proteinExistence type="inferred from homology"/>
<dbReference type="SUPFAM" id="SSF82649">
    <property type="entry name" value="SufE/NifU"/>
    <property type="match status" value="1"/>
</dbReference>
<comment type="similarity">
    <text evidence="2 6">Belongs to the NifU family.</text>
</comment>
<evidence type="ECO:0000256" key="4">
    <source>
        <dbReference type="ARBA" id="ARBA00023004"/>
    </source>
</evidence>
<dbReference type="Pfam" id="PF01592">
    <property type="entry name" value="NifU_N"/>
    <property type="match status" value="1"/>
</dbReference>
<reference evidence="9 10" key="1">
    <citation type="submission" date="2019-05" db="EMBL/GenBank/DDBJ databases">
        <title>The compact genome of Giardia muris reveals important steps in the evolution of intestinal protozoan parasites.</title>
        <authorList>
            <person name="Xu F."/>
            <person name="Jimenez-Gonzalez A."/>
            <person name="Einarsson E."/>
            <person name="Astvaldsson A."/>
            <person name="Peirasmaki D."/>
            <person name="Eckmann L."/>
            <person name="Andersson J.O."/>
            <person name="Svard S.G."/>
            <person name="Jerlstrom-Hultqvist J."/>
        </authorList>
    </citation>
    <scope>NUCLEOTIDE SEQUENCE [LARGE SCALE GENOMIC DNA]</scope>
    <source>
        <strain evidence="9 10">Roberts-Thomson</strain>
    </source>
</reference>
<dbReference type="GO" id="GO:0005506">
    <property type="term" value="F:iron ion binding"/>
    <property type="evidence" value="ECO:0007669"/>
    <property type="project" value="UniProtKB-UniRule"/>
</dbReference>
<sequence>MKTLSTAPMQASSGLRPALLSSLGALLRYVAAPKGEEMYSDLAMQHYRSPTNVGTLDDNDDQVGSGLVGAPACGDVMKLQIKVDDDGRIQEARFKTFGCGAAIASSSYATTLLEGRTLEEAAQIKNSDISDKLGLPPVKLHCSVLAEDAIKQAIEDYKRKRTQKIRVDHSKPSGGAATRSTSNRKK</sequence>
<comment type="pathway">
    <text evidence="1">Cofactor biosynthesis; iron-sulfur cluster biosynthesis.</text>
</comment>
<evidence type="ECO:0000256" key="5">
    <source>
        <dbReference type="ARBA" id="ARBA00023014"/>
    </source>
</evidence>
<evidence type="ECO:0000256" key="3">
    <source>
        <dbReference type="ARBA" id="ARBA00022723"/>
    </source>
</evidence>
<comment type="cofactor">
    <cofactor evidence="6">
        <name>[2Fe-2S] cluster</name>
        <dbReference type="ChEBI" id="CHEBI:190135"/>
    </cofactor>
</comment>
<keyword evidence="6" id="KW-0809">Transit peptide</keyword>
<dbReference type="NCBIfam" id="TIGR01999">
    <property type="entry name" value="iscU"/>
    <property type="match status" value="1"/>
</dbReference>
<protein>
    <recommendedName>
        <fullName evidence="6">Iron-sulfur cluster assembly protein</fullName>
    </recommendedName>
</protein>
<accession>A0A4Z1T4D2</accession>
<dbReference type="CDD" id="cd06664">
    <property type="entry name" value="IscU_like"/>
    <property type="match status" value="1"/>
</dbReference>
<keyword evidence="3 6" id="KW-0479">Metal-binding</keyword>
<dbReference type="EMBL" id="VDLU01000004">
    <property type="protein sequence ID" value="TNJ27281.1"/>
    <property type="molecule type" value="Genomic_DNA"/>
</dbReference>
<dbReference type="InterPro" id="IPR002871">
    <property type="entry name" value="NIF_FeS_clus_asmbl_NifU_N"/>
</dbReference>
<dbReference type="GO" id="GO:0051537">
    <property type="term" value="F:2 iron, 2 sulfur cluster binding"/>
    <property type="evidence" value="ECO:0007669"/>
    <property type="project" value="UniProtKB-KW"/>
</dbReference>
<comment type="function">
    <text evidence="6">Scaffold protein for the de novo synthesis of iron-sulfur (Fe-S) clusters within mitochondria, which is required for maturation of both mitochondrial and cytoplasmic [2Fe-2S] and [4Fe-4S] proteins.</text>
</comment>
<evidence type="ECO:0000259" key="8">
    <source>
        <dbReference type="Pfam" id="PF01592"/>
    </source>
</evidence>
<keyword evidence="10" id="KW-1185">Reference proteome</keyword>
<name>A0A4Z1T4D2_GIAMU</name>
<evidence type="ECO:0000256" key="2">
    <source>
        <dbReference type="ARBA" id="ARBA00006420"/>
    </source>
</evidence>
<dbReference type="OrthoDB" id="1925777at2759"/>
<gene>
    <name evidence="9" type="ORF">GMRT_12363</name>
</gene>
<evidence type="ECO:0000256" key="1">
    <source>
        <dbReference type="ARBA" id="ARBA00005151"/>
    </source>
</evidence>
<dbReference type="AlphaFoldDB" id="A0A4Z1T4D2"/>
<dbReference type="VEuPathDB" id="GiardiaDB:GMRT_12363"/>